<dbReference type="EMBL" id="MU006809">
    <property type="protein sequence ID" value="KAF2635212.1"/>
    <property type="molecule type" value="Genomic_DNA"/>
</dbReference>
<dbReference type="AlphaFoldDB" id="A0A6A6RIW9"/>
<dbReference type="OrthoDB" id="437457at2759"/>
<dbReference type="PROSITE" id="PS01360">
    <property type="entry name" value="ZF_MYND_1"/>
    <property type="match status" value="1"/>
</dbReference>
<evidence type="ECO:0000256" key="3">
    <source>
        <dbReference type="ARBA" id="ARBA00022833"/>
    </source>
</evidence>
<evidence type="ECO:0000256" key="4">
    <source>
        <dbReference type="PROSITE-ProRule" id="PRU00134"/>
    </source>
</evidence>
<keyword evidence="2 4" id="KW-0863">Zinc-finger</keyword>
<accession>A0A6A6RIW9</accession>
<keyword evidence="8" id="KW-1185">Reference proteome</keyword>
<keyword evidence="3" id="KW-0862">Zinc</keyword>
<dbReference type="Pfam" id="PF01753">
    <property type="entry name" value="zf-MYND"/>
    <property type="match status" value="1"/>
</dbReference>
<evidence type="ECO:0000256" key="1">
    <source>
        <dbReference type="ARBA" id="ARBA00022723"/>
    </source>
</evidence>
<dbReference type="GO" id="GO:0008270">
    <property type="term" value="F:zinc ion binding"/>
    <property type="evidence" value="ECO:0007669"/>
    <property type="project" value="UniProtKB-KW"/>
</dbReference>
<evidence type="ECO:0000259" key="6">
    <source>
        <dbReference type="PROSITE" id="PS50865"/>
    </source>
</evidence>
<dbReference type="Proteomes" id="UP000799753">
    <property type="component" value="Unassembled WGS sequence"/>
</dbReference>
<gene>
    <name evidence="7" type="ORF">P280DRAFT_484786</name>
</gene>
<feature type="compositionally biased region" description="Polar residues" evidence="5">
    <location>
        <begin position="29"/>
        <end position="41"/>
    </location>
</feature>
<dbReference type="Gene3D" id="6.10.140.2220">
    <property type="match status" value="1"/>
</dbReference>
<evidence type="ECO:0000313" key="8">
    <source>
        <dbReference type="Proteomes" id="UP000799753"/>
    </source>
</evidence>
<dbReference type="SUPFAM" id="SSF144232">
    <property type="entry name" value="HIT/MYND zinc finger-like"/>
    <property type="match status" value="1"/>
</dbReference>
<feature type="region of interest" description="Disordered" evidence="5">
    <location>
        <begin position="455"/>
        <end position="480"/>
    </location>
</feature>
<proteinExistence type="predicted"/>
<dbReference type="PROSITE" id="PS50865">
    <property type="entry name" value="ZF_MYND_2"/>
    <property type="match status" value="1"/>
</dbReference>
<protein>
    <recommendedName>
        <fullName evidence="6">MYND-type domain-containing protein</fullName>
    </recommendedName>
</protein>
<name>A0A6A6RIW9_9PLEO</name>
<feature type="domain" description="MYND-type" evidence="6">
    <location>
        <begin position="57"/>
        <end position="93"/>
    </location>
</feature>
<feature type="region of interest" description="Disordered" evidence="5">
    <location>
        <begin position="1"/>
        <end position="45"/>
    </location>
</feature>
<evidence type="ECO:0000313" key="7">
    <source>
        <dbReference type="EMBL" id="KAF2635212.1"/>
    </source>
</evidence>
<keyword evidence="1" id="KW-0479">Metal-binding</keyword>
<evidence type="ECO:0000256" key="2">
    <source>
        <dbReference type="ARBA" id="ARBA00022771"/>
    </source>
</evidence>
<dbReference type="CDD" id="cd23020">
    <property type="entry name" value="zf-HIT"/>
    <property type="match status" value="1"/>
</dbReference>
<evidence type="ECO:0000256" key="5">
    <source>
        <dbReference type="SAM" id="MobiDB-lite"/>
    </source>
</evidence>
<dbReference type="InterPro" id="IPR002893">
    <property type="entry name" value="Znf_MYND"/>
</dbReference>
<reference evidence="7" key="1">
    <citation type="journal article" date="2020" name="Stud. Mycol.">
        <title>101 Dothideomycetes genomes: a test case for predicting lifestyles and emergence of pathogens.</title>
        <authorList>
            <person name="Haridas S."/>
            <person name="Albert R."/>
            <person name="Binder M."/>
            <person name="Bloem J."/>
            <person name="Labutti K."/>
            <person name="Salamov A."/>
            <person name="Andreopoulos B."/>
            <person name="Baker S."/>
            <person name="Barry K."/>
            <person name="Bills G."/>
            <person name="Bluhm B."/>
            <person name="Cannon C."/>
            <person name="Castanera R."/>
            <person name="Culley D."/>
            <person name="Daum C."/>
            <person name="Ezra D."/>
            <person name="Gonzalez J."/>
            <person name="Henrissat B."/>
            <person name="Kuo A."/>
            <person name="Liang C."/>
            <person name="Lipzen A."/>
            <person name="Lutzoni F."/>
            <person name="Magnuson J."/>
            <person name="Mondo S."/>
            <person name="Nolan M."/>
            <person name="Ohm R."/>
            <person name="Pangilinan J."/>
            <person name="Park H.-J."/>
            <person name="Ramirez L."/>
            <person name="Alfaro M."/>
            <person name="Sun H."/>
            <person name="Tritt A."/>
            <person name="Yoshinaga Y."/>
            <person name="Zwiers L.-H."/>
            <person name="Turgeon B."/>
            <person name="Goodwin S."/>
            <person name="Spatafora J."/>
            <person name="Crous P."/>
            <person name="Grigoriev I."/>
        </authorList>
    </citation>
    <scope>NUCLEOTIDE SEQUENCE</scope>
    <source>
        <strain evidence="7">CBS 473.64</strain>
    </source>
</reference>
<organism evidence="7 8">
    <name type="scientific">Massarina eburnea CBS 473.64</name>
    <dbReference type="NCBI Taxonomy" id="1395130"/>
    <lineage>
        <taxon>Eukaryota</taxon>
        <taxon>Fungi</taxon>
        <taxon>Dikarya</taxon>
        <taxon>Ascomycota</taxon>
        <taxon>Pezizomycotina</taxon>
        <taxon>Dothideomycetes</taxon>
        <taxon>Pleosporomycetidae</taxon>
        <taxon>Pleosporales</taxon>
        <taxon>Massarineae</taxon>
        <taxon>Massarinaceae</taxon>
        <taxon>Massarina</taxon>
    </lineage>
</organism>
<sequence>MSSQSKMDTFESSGSPSVRVVTSVDALPGSSNDSEPSTVAASTDEDMVFEPDPDPRCLMCPGTSKISCQKCNAVRYCSLECKDLDATAHSIVCEQWDDCQDRPEPTFRRAIYFPDEVLDDIAYTIRLMWLDFWICKDEDGKMNQVPQFGQQFGHITMKDRRRHVVKNSAVLFRKLRHPLVIARCKRHTWSHLAYNAVNRILDTRFIPEWRGPIVVYAAESIESIEASSFIPVDMDLQDFRHALDFLNTYRSNAVHTDIRCFAETVHGVRINCIGDTDDDDVIFENVRLPLTHAIFTTQQVLPIPGLMGIPILCHHYPRRPEGDDDDPDDYEHNWEYRDLAQTWLAMPDGSFVHYDNAGYVAGSVVLARKDGKPLFAKHVHMLWNYIRNELEPRMTEAFKMTGFSIVSPSNIFNSLTTREAFEVFYANTVDLYYPNDLEDWRRPWPYAVKRRYGSLKRTSPPPTPQQRAKYEWISEGEIED</sequence>
<feature type="compositionally biased region" description="Polar residues" evidence="5">
    <location>
        <begin position="1"/>
        <end position="16"/>
    </location>
</feature>